<dbReference type="InterPro" id="IPR021787">
    <property type="entry name" value="DUF3352"/>
</dbReference>
<evidence type="ECO:0000313" key="3">
    <source>
        <dbReference type="EMBL" id="QIG42603.1"/>
    </source>
</evidence>
<keyword evidence="2" id="KW-1133">Transmembrane helix</keyword>
<dbReference type="KEGG" id="nano:G5V58_07265"/>
<feature type="region of interest" description="Disordered" evidence="1">
    <location>
        <begin position="1"/>
        <end position="47"/>
    </location>
</feature>
<organism evidence="3 4">
    <name type="scientific">Nocardioides anomalus</name>
    <dbReference type="NCBI Taxonomy" id="2712223"/>
    <lineage>
        <taxon>Bacteria</taxon>
        <taxon>Bacillati</taxon>
        <taxon>Actinomycetota</taxon>
        <taxon>Actinomycetes</taxon>
        <taxon>Propionibacteriales</taxon>
        <taxon>Nocardioidaceae</taxon>
        <taxon>Nocardioides</taxon>
    </lineage>
</organism>
<dbReference type="EMBL" id="CP049257">
    <property type="protein sequence ID" value="QIG42603.1"/>
    <property type="molecule type" value="Genomic_DNA"/>
</dbReference>
<evidence type="ECO:0000256" key="1">
    <source>
        <dbReference type="SAM" id="MobiDB-lite"/>
    </source>
</evidence>
<keyword evidence="4" id="KW-1185">Reference proteome</keyword>
<sequence length="594" mass="60897">MSSTLPPPPPPPAGPPSGPPGPPPSGPPEFLQSGGGDPVPPEPRRSRGLKRGLLVGGGVVGLGAVAVGAWAAYGFFSTGPQPAEALPAATLGYASIDLDPSGGQKIEALRTLNKFPAFKDKVGIDPDDDLRKELFDKIQEGAGCDGLDWEDDVEPWLGDRAAVAAVDLGQDEPSPVVVVQVKDADQADAGLDKIKDCGGGDLGWKVDGDWAVLAETDDIADDVVKATADGSLAEDEDFQRWTDEAGDPGVVSMYAGPEAGDYFADHADDLFGLGGLGEVACGVTEGLVLGATSSDDGGYDDGTGDGGDYSDYSDGGACADVDPSGSAVSDDLKQQLRDFQGMAITVRFDDGAVELESAGDSSVPALSMLSGGGTADVVKSLPADTGAVLGVGFADGWFGDLVDYIAPYVGSESSDELMGELSDMTGLDLPGDAEALAGDSAALVLGSDFDPSALFESEDGSDVPVALKIQGDADEIEGVLDKLREMAGPDDYVLGSDAEGDTVVVGPDEDFRREVLADGGLGDDDVFKDVIREADDASAIVFVNVNEFEDALQDAMSGDGDQELLDNIKPVSGIGAESWVDDDVAHGIVRITTD</sequence>
<reference evidence="3 4" key="1">
    <citation type="submission" date="2020-02" db="EMBL/GenBank/DDBJ databases">
        <title>Full genome sequence of Nocardioides sp. R-3366.</title>
        <authorList>
            <person name="Im W.-T."/>
        </authorList>
    </citation>
    <scope>NUCLEOTIDE SEQUENCE [LARGE SCALE GENOMIC DNA]</scope>
    <source>
        <strain evidence="3 4">R-3366</strain>
    </source>
</reference>
<dbReference type="RefSeq" id="WP_165230443.1">
    <property type="nucleotide sequence ID" value="NZ_CP049257.1"/>
</dbReference>
<evidence type="ECO:0000256" key="2">
    <source>
        <dbReference type="SAM" id="Phobius"/>
    </source>
</evidence>
<gene>
    <name evidence="3" type="ORF">G5V58_07265</name>
</gene>
<dbReference type="Pfam" id="PF11832">
    <property type="entry name" value="DUF3352"/>
    <property type="match status" value="1"/>
</dbReference>
<accession>A0A6G6WBS6</accession>
<keyword evidence="2" id="KW-0472">Membrane</keyword>
<keyword evidence="2" id="KW-0812">Transmembrane</keyword>
<protein>
    <submittedName>
        <fullName evidence="3">DUF3352 domain-containing protein</fullName>
    </submittedName>
</protein>
<evidence type="ECO:0000313" key="4">
    <source>
        <dbReference type="Proteomes" id="UP000502996"/>
    </source>
</evidence>
<feature type="transmembrane region" description="Helical" evidence="2">
    <location>
        <begin position="53"/>
        <end position="76"/>
    </location>
</feature>
<dbReference type="AlphaFoldDB" id="A0A6G6WBS6"/>
<feature type="compositionally biased region" description="Pro residues" evidence="1">
    <location>
        <begin position="1"/>
        <end position="27"/>
    </location>
</feature>
<feature type="region of interest" description="Disordered" evidence="1">
    <location>
        <begin position="292"/>
        <end position="315"/>
    </location>
</feature>
<proteinExistence type="predicted"/>
<name>A0A6G6WBS6_9ACTN</name>
<dbReference type="Proteomes" id="UP000502996">
    <property type="component" value="Chromosome"/>
</dbReference>